<keyword evidence="9" id="KW-1185">Reference proteome</keyword>
<feature type="region of interest" description="Disordered" evidence="5">
    <location>
        <begin position="194"/>
        <end position="213"/>
    </location>
</feature>
<dbReference type="PANTHER" id="PTHR43077:SF5">
    <property type="entry name" value="PHAGE INFECTION PROTEIN"/>
    <property type="match status" value="1"/>
</dbReference>
<protein>
    <submittedName>
        <fullName evidence="8">Putative membrane protein</fullName>
    </submittedName>
</protein>
<dbReference type="InterPro" id="IPR013525">
    <property type="entry name" value="ABC2_TM"/>
</dbReference>
<feature type="compositionally biased region" description="Low complexity" evidence="5">
    <location>
        <begin position="333"/>
        <end position="346"/>
    </location>
</feature>
<keyword evidence="3 6" id="KW-1133">Transmembrane helix</keyword>
<dbReference type="GO" id="GO:0016020">
    <property type="term" value="C:membrane"/>
    <property type="evidence" value="ECO:0007669"/>
    <property type="project" value="UniProtKB-SubCell"/>
</dbReference>
<evidence type="ECO:0000256" key="1">
    <source>
        <dbReference type="ARBA" id="ARBA00004141"/>
    </source>
</evidence>
<feature type="transmembrane region" description="Helical" evidence="6">
    <location>
        <begin position="607"/>
        <end position="630"/>
    </location>
</feature>
<dbReference type="NCBIfam" id="TIGR03062">
    <property type="entry name" value="pip_yhgE_Cterm"/>
    <property type="match status" value="1"/>
</dbReference>
<gene>
    <name evidence="8" type="ORF">FHR32_004371</name>
</gene>
<dbReference type="Proteomes" id="UP000534286">
    <property type="component" value="Unassembled WGS sequence"/>
</dbReference>
<feature type="transmembrane region" description="Helical" evidence="6">
    <location>
        <begin position="636"/>
        <end position="661"/>
    </location>
</feature>
<dbReference type="RefSeq" id="WP_184755925.1">
    <property type="nucleotide sequence ID" value="NZ_BAABEK010000041.1"/>
</dbReference>
<evidence type="ECO:0000256" key="5">
    <source>
        <dbReference type="SAM" id="MobiDB-lite"/>
    </source>
</evidence>
<dbReference type="NCBIfam" id="TIGR03061">
    <property type="entry name" value="pip_yhgE_Nterm"/>
    <property type="match status" value="1"/>
</dbReference>
<feature type="transmembrane region" description="Helical" evidence="6">
    <location>
        <begin position="21"/>
        <end position="43"/>
    </location>
</feature>
<dbReference type="EMBL" id="JACHJU010000001">
    <property type="protein sequence ID" value="MBB4940066.1"/>
    <property type="molecule type" value="Genomic_DNA"/>
</dbReference>
<keyword evidence="4 6" id="KW-0472">Membrane</keyword>
<feature type="domain" description="ABC-2 type transporter transmembrane" evidence="7">
    <location>
        <begin position="556"/>
        <end position="741"/>
    </location>
</feature>
<reference evidence="8 9" key="1">
    <citation type="submission" date="2020-08" db="EMBL/GenBank/DDBJ databases">
        <title>Sequencing the genomes of 1000 actinobacteria strains.</title>
        <authorList>
            <person name="Klenk H.-P."/>
        </authorList>
    </citation>
    <scope>NUCLEOTIDE SEQUENCE [LARGE SCALE GENOMIC DNA]</scope>
    <source>
        <strain evidence="8 9">DSM 43023</strain>
    </source>
</reference>
<dbReference type="GO" id="GO:0140359">
    <property type="term" value="F:ABC-type transporter activity"/>
    <property type="evidence" value="ECO:0007669"/>
    <property type="project" value="InterPro"/>
</dbReference>
<feature type="transmembrane region" description="Helical" evidence="6">
    <location>
        <begin position="668"/>
        <end position="687"/>
    </location>
</feature>
<sequence>MRSLRLGRLELRRFTRSRLTRAALAGVVMLPLLYAGLYLWSFWDPQGNLENIPVALVVEDRPATADGKTVDAGRELAEELRDREVLGWHTVDARQAADGVNDGSFYLSLTIPADFSARLASPSGDGTPTPAELGVQVDTGRSYIMGTISDAVFAEVKDAASRTALKDYWDNVFVSFGELHDATAKAANGADELHDGTAEAGKGASSLNSGLGQAKDGTHQLAVGLGSANTATGKLSAGADKLTRSLGQAEDGSRKLGQGLAKLEKGAKQVADGNAQVYDQVHAQVPRLNKVADQVIPVLEENGTRLQSLAEAVEHGANQIADNAGALPGGVRQGADQARQQAQQLQNWLDGNPDADPRLRSIAERLAQSTQEVTAGLEGASSGGGGGDAAARLQRDARRIAEIAGRTAEIAPTAGQRLDQARDKINELDKGLGELADGSAKVEAGLGDAAAAGGELTSGLGRLGDGSAQLSRGLSRLGGGIVKLSDGATRVDTGVGRLHEGAGELTTGLGKLTDGSAELSDKLGDGARQIPDYGKGERADRSDMMSEPVRLANQVLNEVPNYGTGFAPFFVPLALWVGAMVSYMVLRPLNPRLLAGTAPAWRIAVAGWLPGLVLGAAQVGVLMAVIRFGLGMEAAHWAGVAGILLLTAAAFLAVVQAVNALLGPPGRVAVLALLMLQLTSSAGTYPIETSPGFFQTISPWLPMSWVVSALRRLISGGDLTVVWQACGVLALTIAVGLSLTVYAVHRGRTWSMRRLHPELAL</sequence>
<evidence type="ECO:0000313" key="8">
    <source>
        <dbReference type="EMBL" id="MBB4940066.1"/>
    </source>
</evidence>
<organism evidence="8 9">
    <name type="scientific">Streptosporangium album</name>
    <dbReference type="NCBI Taxonomy" id="47479"/>
    <lineage>
        <taxon>Bacteria</taxon>
        <taxon>Bacillati</taxon>
        <taxon>Actinomycetota</taxon>
        <taxon>Actinomycetes</taxon>
        <taxon>Streptosporangiales</taxon>
        <taxon>Streptosporangiaceae</taxon>
        <taxon>Streptosporangium</taxon>
    </lineage>
</organism>
<dbReference type="Pfam" id="PF12698">
    <property type="entry name" value="ABC2_membrane_3"/>
    <property type="match status" value="1"/>
</dbReference>
<evidence type="ECO:0000259" key="7">
    <source>
        <dbReference type="Pfam" id="PF12698"/>
    </source>
</evidence>
<dbReference type="InterPro" id="IPR017500">
    <property type="entry name" value="Phage_infect_YhgE_N"/>
</dbReference>
<dbReference type="InterPro" id="IPR051328">
    <property type="entry name" value="T7SS_ABC-Transporter"/>
</dbReference>
<evidence type="ECO:0000256" key="4">
    <source>
        <dbReference type="ARBA" id="ARBA00023136"/>
    </source>
</evidence>
<evidence type="ECO:0000313" key="9">
    <source>
        <dbReference type="Proteomes" id="UP000534286"/>
    </source>
</evidence>
<feature type="region of interest" description="Disordered" evidence="5">
    <location>
        <begin position="324"/>
        <end position="356"/>
    </location>
</feature>
<evidence type="ECO:0000256" key="2">
    <source>
        <dbReference type="ARBA" id="ARBA00022692"/>
    </source>
</evidence>
<comment type="subcellular location">
    <subcellularLocation>
        <location evidence="1">Membrane</location>
        <topology evidence="1">Multi-pass membrane protein</topology>
    </subcellularLocation>
</comment>
<accession>A0A7W7WAL2</accession>
<keyword evidence="2 6" id="KW-0812">Transmembrane</keyword>
<comment type="caution">
    <text evidence="8">The sequence shown here is derived from an EMBL/GenBank/DDBJ whole genome shotgun (WGS) entry which is preliminary data.</text>
</comment>
<evidence type="ECO:0000256" key="3">
    <source>
        <dbReference type="ARBA" id="ARBA00022989"/>
    </source>
</evidence>
<dbReference type="Gene3D" id="1.10.287.950">
    <property type="entry name" value="Methyl-accepting chemotaxis protein"/>
    <property type="match status" value="1"/>
</dbReference>
<feature type="transmembrane region" description="Helical" evidence="6">
    <location>
        <begin position="721"/>
        <end position="744"/>
    </location>
</feature>
<dbReference type="AlphaFoldDB" id="A0A7W7WAL2"/>
<dbReference type="PANTHER" id="PTHR43077">
    <property type="entry name" value="TRANSPORT PERMEASE YVFS-RELATED"/>
    <property type="match status" value="1"/>
</dbReference>
<name>A0A7W7WAL2_9ACTN</name>
<feature type="transmembrane region" description="Helical" evidence="6">
    <location>
        <begin position="566"/>
        <end position="586"/>
    </location>
</feature>
<evidence type="ECO:0000256" key="6">
    <source>
        <dbReference type="SAM" id="Phobius"/>
    </source>
</evidence>
<proteinExistence type="predicted"/>
<dbReference type="InterPro" id="IPR017501">
    <property type="entry name" value="Phage_infect_YhgE_C"/>
</dbReference>